<reference evidence="3" key="1">
    <citation type="submission" date="2017-05" db="EMBL/GenBank/DDBJ databases">
        <authorList>
            <person name="Rodrigo-Torres L."/>
            <person name="Arahal R. D."/>
            <person name="Lucena T."/>
        </authorList>
    </citation>
    <scope>NUCLEOTIDE SEQUENCE [LARGE SCALE GENOMIC DNA]</scope>
    <source>
        <strain evidence="3">CECT 8621</strain>
    </source>
</reference>
<evidence type="ECO:0000313" key="2">
    <source>
        <dbReference type="EMBL" id="SMX43987.1"/>
    </source>
</evidence>
<protein>
    <recommendedName>
        <fullName evidence="4">Pilus assembly protein</fullName>
    </recommendedName>
</protein>
<proteinExistence type="predicted"/>
<dbReference type="OrthoDB" id="5525128at2"/>
<dbReference type="Proteomes" id="UP000202922">
    <property type="component" value="Unassembled WGS sequence"/>
</dbReference>
<dbReference type="RefSeq" id="WP_093968547.1">
    <property type="nucleotide sequence ID" value="NZ_FXYE01000002.1"/>
</dbReference>
<accession>A0A238KN00</accession>
<keyword evidence="3" id="KW-1185">Reference proteome</keyword>
<keyword evidence="1" id="KW-1133">Transmembrane helix</keyword>
<evidence type="ECO:0008006" key="4">
    <source>
        <dbReference type="Google" id="ProtNLM"/>
    </source>
</evidence>
<evidence type="ECO:0000256" key="1">
    <source>
        <dbReference type="SAM" id="Phobius"/>
    </source>
</evidence>
<sequence>MRNMIKDFIASEDGAVTVDWVVLSAAVVGLGFAVIGAVMGGNATLADSMSTEIGGIEVDAGN</sequence>
<evidence type="ECO:0000313" key="3">
    <source>
        <dbReference type="Proteomes" id="UP000202922"/>
    </source>
</evidence>
<dbReference type="AlphaFoldDB" id="A0A238KN00"/>
<feature type="transmembrane region" description="Helical" evidence="1">
    <location>
        <begin position="20"/>
        <end position="40"/>
    </location>
</feature>
<organism evidence="2 3">
    <name type="scientific">Actibacterium lipolyticum</name>
    <dbReference type="NCBI Taxonomy" id="1524263"/>
    <lineage>
        <taxon>Bacteria</taxon>
        <taxon>Pseudomonadati</taxon>
        <taxon>Pseudomonadota</taxon>
        <taxon>Alphaproteobacteria</taxon>
        <taxon>Rhodobacterales</taxon>
        <taxon>Roseobacteraceae</taxon>
        <taxon>Actibacterium</taxon>
    </lineage>
</organism>
<keyword evidence="1" id="KW-0472">Membrane</keyword>
<dbReference type="EMBL" id="FXYE01000002">
    <property type="protein sequence ID" value="SMX43987.1"/>
    <property type="molecule type" value="Genomic_DNA"/>
</dbReference>
<gene>
    <name evidence="2" type="ORF">COL8621_02431</name>
</gene>
<keyword evidence="1" id="KW-0812">Transmembrane</keyword>
<name>A0A238KN00_9RHOB</name>